<feature type="domain" description="Alginate lyase" evidence="3">
    <location>
        <begin position="2"/>
        <end position="65"/>
    </location>
</feature>
<sequence>MDQMAASGEQPFEAVRTRPFHYRCFNLEAMITNAKIGDQLGQIFWTKKSKRGATIQDAVNFAMSADSKGENRGLIAPHIATIMQAS</sequence>
<keyword evidence="2" id="KW-0456">Lyase</keyword>
<comment type="caution">
    <text evidence="4">The sequence shown here is derived from an EMBL/GenBank/DDBJ whole genome shotgun (WGS) entry which is preliminary data.</text>
</comment>
<dbReference type="InterPro" id="IPR008397">
    <property type="entry name" value="Alginate_lyase_dom"/>
</dbReference>
<dbReference type="AlphaFoldDB" id="A0AA39IEX5"/>
<evidence type="ECO:0000256" key="2">
    <source>
        <dbReference type="ARBA" id="ARBA00023239"/>
    </source>
</evidence>
<feature type="non-terminal residue" evidence="4">
    <location>
        <position position="86"/>
    </location>
</feature>
<dbReference type="SUPFAM" id="SSF48230">
    <property type="entry name" value="Chondroitin AC/alginate lyase"/>
    <property type="match status" value="1"/>
</dbReference>
<dbReference type="Gene3D" id="1.50.10.100">
    <property type="entry name" value="Chondroitin AC/alginate lyase"/>
    <property type="match status" value="1"/>
</dbReference>
<dbReference type="GO" id="GO:0016829">
    <property type="term" value="F:lyase activity"/>
    <property type="evidence" value="ECO:0007669"/>
    <property type="project" value="UniProtKB-KW"/>
</dbReference>
<dbReference type="Proteomes" id="UP001175226">
    <property type="component" value="Unassembled WGS sequence"/>
</dbReference>
<dbReference type="GO" id="GO:0042597">
    <property type="term" value="C:periplasmic space"/>
    <property type="evidence" value="ECO:0007669"/>
    <property type="project" value="InterPro"/>
</dbReference>
<keyword evidence="1" id="KW-0732">Signal</keyword>
<evidence type="ECO:0000313" key="4">
    <source>
        <dbReference type="EMBL" id="KAK0421794.1"/>
    </source>
</evidence>
<evidence type="ECO:0000256" key="1">
    <source>
        <dbReference type="ARBA" id="ARBA00022729"/>
    </source>
</evidence>
<dbReference type="EMBL" id="JAUEPT010000292">
    <property type="protein sequence ID" value="KAK0421794.1"/>
    <property type="molecule type" value="Genomic_DNA"/>
</dbReference>
<dbReference type="Pfam" id="PF05426">
    <property type="entry name" value="Alginate_lyase"/>
    <property type="match status" value="1"/>
</dbReference>
<evidence type="ECO:0000313" key="5">
    <source>
        <dbReference type="Proteomes" id="UP001175226"/>
    </source>
</evidence>
<proteinExistence type="predicted"/>
<dbReference type="InterPro" id="IPR008929">
    <property type="entry name" value="Chondroitin_lyas"/>
</dbReference>
<accession>A0AA39IEX5</accession>
<name>A0AA39IEX5_9AGAR</name>
<organism evidence="4 5">
    <name type="scientific">Armillaria borealis</name>
    <dbReference type="NCBI Taxonomy" id="47425"/>
    <lineage>
        <taxon>Eukaryota</taxon>
        <taxon>Fungi</taxon>
        <taxon>Dikarya</taxon>
        <taxon>Basidiomycota</taxon>
        <taxon>Agaricomycotina</taxon>
        <taxon>Agaricomycetes</taxon>
        <taxon>Agaricomycetidae</taxon>
        <taxon>Agaricales</taxon>
        <taxon>Marasmiineae</taxon>
        <taxon>Physalacriaceae</taxon>
        <taxon>Armillaria</taxon>
    </lineage>
</organism>
<evidence type="ECO:0000259" key="3">
    <source>
        <dbReference type="Pfam" id="PF05426"/>
    </source>
</evidence>
<protein>
    <recommendedName>
        <fullName evidence="3">Alginate lyase domain-containing protein</fullName>
    </recommendedName>
</protein>
<gene>
    <name evidence="4" type="ORF">EV421DRAFT_1869350</name>
</gene>
<reference evidence="4" key="1">
    <citation type="submission" date="2023-06" db="EMBL/GenBank/DDBJ databases">
        <authorList>
            <consortium name="Lawrence Berkeley National Laboratory"/>
            <person name="Ahrendt S."/>
            <person name="Sahu N."/>
            <person name="Indic B."/>
            <person name="Wong-Bajracharya J."/>
            <person name="Merenyi Z."/>
            <person name="Ke H.-M."/>
            <person name="Monk M."/>
            <person name="Kocsube S."/>
            <person name="Drula E."/>
            <person name="Lipzen A."/>
            <person name="Balint B."/>
            <person name="Henrissat B."/>
            <person name="Andreopoulos B."/>
            <person name="Martin F.M."/>
            <person name="Harder C.B."/>
            <person name="Rigling D."/>
            <person name="Ford K.L."/>
            <person name="Foster G.D."/>
            <person name="Pangilinan J."/>
            <person name="Papanicolaou A."/>
            <person name="Barry K."/>
            <person name="LaButti K."/>
            <person name="Viragh M."/>
            <person name="Koriabine M."/>
            <person name="Yan M."/>
            <person name="Riley R."/>
            <person name="Champramary S."/>
            <person name="Plett K.L."/>
            <person name="Tsai I.J."/>
            <person name="Slot J."/>
            <person name="Sipos G."/>
            <person name="Plett J."/>
            <person name="Nagy L.G."/>
            <person name="Grigoriev I.V."/>
        </authorList>
    </citation>
    <scope>NUCLEOTIDE SEQUENCE</scope>
    <source>
        <strain evidence="4">FPL87.14</strain>
    </source>
</reference>
<keyword evidence="5" id="KW-1185">Reference proteome</keyword>